<organism evidence="2">
    <name type="scientific">viral metagenome</name>
    <dbReference type="NCBI Taxonomy" id="1070528"/>
    <lineage>
        <taxon>unclassified sequences</taxon>
        <taxon>metagenomes</taxon>
        <taxon>organismal metagenomes</taxon>
    </lineage>
</organism>
<dbReference type="EMBL" id="MN740564">
    <property type="protein sequence ID" value="QHU33892.1"/>
    <property type="molecule type" value="Genomic_DNA"/>
</dbReference>
<reference evidence="2" key="1">
    <citation type="journal article" date="2020" name="Nature">
        <title>Giant virus diversity and host interactions through global metagenomics.</title>
        <authorList>
            <person name="Schulz F."/>
            <person name="Roux S."/>
            <person name="Paez-Espino D."/>
            <person name="Jungbluth S."/>
            <person name="Walsh D.A."/>
            <person name="Denef V.J."/>
            <person name="McMahon K.D."/>
            <person name="Konstantinidis K.T."/>
            <person name="Eloe-Fadrosh E.A."/>
            <person name="Kyrpides N.C."/>
            <person name="Woyke T."/>
        </authorList>
    </citation>
    <scope>NUCLEOTIDE SEQUENCE</scope>
    <source>
        <strain evidence="2">GVMAG-S-1016704-142</strain>
    </source>
</reference>
<accession>A0A6C0LXC5</accession>
<protein>
    <submittedName>
        <fullName evidence="2">Uncharacterized protein</fullName>
    </submittedName>
</protein>
<evidence type="ECO:0000313" key="2">
    <source>
        <dbReference type="EMBL" id="QHU33892.1"/>
    </source>
</evidence>
<dbReference type="AlphaFoldDB" id="A0A6C0LXC5"/>
<evidence type="ECO:0000256" key="1">
    <source>
        <dbReference type="SAM" id="MobiDB-lite"/>
    </source>
</evidence>
<feature type="region of interest" description="Disordered" evidence="1">
    <location>
        <begin position="14"/>
        <end position="37"/>
    </location>
</feature>
<proteinExistence type="predicted"/>
<name>A0A6C0LXC5_9ZZZZ</name>
<sequence>MIFGYDFQEEGMGVTLSVPESPTVIREDGGAGTGHCG</sequence>